<dbReference type="RefSeq" id="WP_226576775.1">
    <property type="nucleotide sequence ID" value="NZ_BLAY01000016.1"/>
</dbReference>
<organism evidence="1 2">
    <name type="scientific">Microseira wollei NIES-4236</name>
    <dbReference type="NCBI Taxonomy" id="2530354"/>
    <lineage>
        <taxon>Bacteria</taxon>
        <taxon>Bacillati</taxon>
        <taxon>Cyanobacteriota</taxon>
        <taxon>Cyanophyceae</taxon>
        <taxon>Oscillatoriophycideae</taxon>
        <taxon>Aerosakkonematales</taxon>
        <taxon>Aerosakkonemataceae</taxon>
        <taxon>Microseira</taxon>
    </lineage>
</organism>
<sequence>MTEMNINDAVAHPLAKYRNHLEFNGYQVEEEEEDLLLCRHPRKANMMLRNIPDRGVLIIIPYDCEPDVEKIELLKYANDLNANFMFIKAYIDEEKTLFLETFFDGDYDRKNFSTLLDNIESDMEVLAEHELTQEYLQ</sequence>
<accession>A0AAV3X3M5</accession>
<protein>
    <recommendedName>
        <fullName evidence="3">DNA mismatch repair protein</fullName>
    </recommendedName>
</protein>
<keyword evidence="2" id="KW-1185">Reference proteome</keyword>
<evidence type="ECO:0000313" key="2">
    <source>
        <dbReference type="Proteomes" id="UP001050975"/>
    </source>
</evidence>
<dbReference type="EMBL" id="BLAY01000016">
    <property type="protein sequence ID" value="GET36679.1"/>
    <property type="molecule type" value="Genomic_DNA"/>
</dbReference>
<comment type="caution">
    <text evidence="1">The sequence shown here is derived from an EMBL/GenBank/DDBJ whole genome shotgun (WGS) entry which is preliminary data.</text>
</comment>
<dbReference type="Proteomes" id="UP001050975">
    <property type="component" value="Unassembled WGS sequence"/>
</dbReference>
<evidence type="ECO:0000313" key="1">
    <source>
        <dbReference type="EMBL" id="GET36679.1"/>
    </source>
</evidence>
<reference evidence="1" key="1">
    <citation type="submission" date="2019-10" db="EMBL/GenBank/DDBJ databases">
        <title>Draft genome sequece of Microseira wollei NIES-4236.</title>
        <authorList>
            <person name="Yamaguchi H."/>
            <person name="Suzuki S."/>
            <person name="Kawachi M."/>
        </authorList>
    </citation>
    <scope>NUCLEOTIDE SEQUENCE</scope>
    <source>
        <strain evidence="1">NIES-4236</strain>
    </source>
</reference>
<name>A0AAV3X3M5_9CYAN</name>
<gene>
    <name evidence="1" type="ORF">MiSe_14310</name>
</gene>
<evidence type="ECO:0008006" key="3">
    <source>
        <dbReference type="Google" id="ProtNLM"/>
    </source>
</evidence>
<dbReference type="AlphaFoldDB" id="A0AAV3X3M5"/>
<proteinExistence type="predicted"/>